<dbReference type="Proteomes" id="UP000319894">
    <property type="component" value="Unassembled WGS sequence"/>
</dbReference>
<keyword evidence="3" id="KW-1185">Reference proteome</keyword>
<organism evidence="2 3">
    <name type="scientific">Haloglomus irregulare</name>
    <dbReference type="NCBI Taxonomy" id="2234134"/>
    <lineage>
        <taxon>Archaea</taxon>
        <taxon>Methanobacteriati</taxon>
        <taxon>Methanobacteriota</taxon>
        <taxon>Stenosarchaea group</taxon>
        <taxon>Halobacteria</taxon>
        <taxon>Halobacteriales</taxon>
        <taxon>Natronomonadaceae</taxon>
        <taxon>Haloglomus</taxon>
    </lineage>
</organism>
<sequence length="154" mass="16799">MSSSGNQKTSINEVAEAVREWDEHVAVASQVADELDVSDPTARKWLKRAHSEGKVGRQELPNGARVWFAPRPPQAMLGEYDDGSPPNLSGERARADESSEYRAGYSDGFADALALPDEVLRKFLNGRPRSTRSRALPIGPNPNDDLPDDVVGSE</sequence>
<protein>
    <submittedName>
        <fullName evidence="2">Uncharacterized protein</fullName>
    </submittedName>
</protein>
<reference evidence="2 3" key="1">
    <citation type="submission" date="2018-06" db="EMBL/GenBank/DDBJ databases">
        <title>Natronomonas sp. F16-60 a new haloarchaeon isolated from a solar saltern of Isla Cristina, Huelva, Spain.</title>
        <authorList>
            <person name="Duran-Viseras A."/>
            <person name="Sanchez-Porro C."/>
            <person name="Ventosa A."/>
        </authorList>
    </citation>
    <scope>NUCLEOTIDE SEQUENCE [LARGE SCALE GENOMIC DNA]</scope>
    <source>
        <strain evidence="2 3">F16-60</strain>
    </source>
</reference>
<dbReference type="InParanoid" id="A0A554MUR9"/>
<proteinExistence type="predicted"/>
<feature type="compositionally biased region" description="Basic and acidic residues" evidence="1">
    <location>
        <begin position="91"/>
        <end position="100"/>
    </location>
</feature>
<gene>
    <name evidence="2" type="ORF">DP107_17880</name>
</gene>
<comment type="caution">
    <text evidence="2">The sequence shown here is derived from an EMBL/GenBank/DDBJ whole genome shotgun (WGS) entry which is preliminary data.</text>
</comment>
<name>A0A554MUR9_9EURY</name>
<accession>A0A554MUR9</accession>
<feature type="region of interest" description="Disordered" evidence="1">
    <location>
        <begin position="125"/>
        <end position="154"/>
    </location>
</feature>
<dbReference type="AlphaFoldDB" id="A0A554MUR9"/>
<feature type="region of interest" description="Disordered" evidence="1">
    <location>
        <begin position="74"/>
        <end position="101"/>
    </location>
</feature>
<feature type="compositionally biased region" description="Low complexity" evidence="1">
    <location>
        <begin position="136"/>
        <end position="154"/>
    </location>
</feature>
<evidence type="ECO:0000256" key="1">
    <source>
        <dbReference type="SAM" id="MobiDB-lite"/>
    </source>
</evidence>
<evidence type="ECO:0000313" key="3">
    <source>
        <dbReference type="Proteomes" id="UP000319894"/>
    </source>
</evidence>
<evidence type="ECO:0000313" key="2">
    <source>
        <dbReference type="EMBL" id="TSD08849.1"/>
    </source>
</evidence>
<dbReference type="EMBL" id="QMDX01000023">
    <property type="protein sequence ID" value="TSD08849.1"/>
    <property type="molecule type" value="Genomic_DNA"/>
</dbReference>
<dbReference type="RefSeq" id="WP_144263479.1">
    <property type="nucleotide sequence ID" value="NZ_QMDX01000023.1"/>
</dbReference>